<evidence type="ECO:0000256" key="2">
    <source>
        <dbReference type="ARBA" id="ARBA00022475"/>
    </source>
</evidence>
<keyword evidence="2" id="KW-1003">Cell membrane</keyword>
<dbReference type="GO" id="GO:0005886">
    <property type="term" value="C:plasma membrane"/>
    <property type="evidence" value="ECO:0007669"/>
    <property type="project" value="UniProtKB-SubCell"/>
</dbReference>
<feature type="transmembrane region" description="Helical" evidence="6">
    <location>
        <begin position="739"/>
        <end position="767"/>
    </location>
</feature>
<dbReference type="InterPro" id="IPR000731">
    <property type="entry name" value="SSD"/>
</dbReference>
<evidence type="ECO:0000256" key="5">
    <source>
        <dbReference type="ARBA" id="ARBA00023136"/>
    </source>
</evidence>
<comment type="subcellular location">
    <subcellularLocation>
        <location evidence="1">Cell membrane</location>
        <topology evidence="1">Multi-pass membrane protein</topology>
    </subcellularLocation>
</comment>
<gene>
    <name evidence="8" type="ORF">DS843_24515</name>
</gene>
<evidence type="ECO:0000256" key="1">
    <source>
        <dbReference type="ARBA" id="ARBA00004651"/>
    </source>
</evidence>
<feature type="transmembrane region" description="Helical" evidence="6">
    <location>
        <begin position="351"/>
        <end position="373"/>
    </location>
</feature>
<dbReference type="EMBL" id="QOKW01000026">
    <property type="protein sequence ID" value="KAA0677158.1"/>
    <property type="molecule type" value="Genomic_DNA"/>
</dbReference>
<name>A0A9W7KPS0_9PROT</name>
<dbReference type="Gene3D" id="2.50.20.10">
    <property type="entry name" value="Lipoprotein localisation LolA/LolB/LppX"/>
    <property type="match status" value="1"/>
</dbReference>
<evidence type="ECO:0000256" key="6">
    <source>
        <dbReference type="SAM" id="Phobius"/>
    </source>
</evidence>
<feature type="transmembrane region" description="Helical" evidence="6">
    <location>
        <begin position="322"/>
        <end position="345"/>
    </location>
</feature>
<evidence type="ECO:0000256" key="4">
    <source>
        <dbReference type="ARBA" id="ARBA00022989"/>
    </source>
</evidence>
<keyword evidence="8" id="KW-0449">Lipoprotein</keyword>
<dbReference type="Gene3D" id="1.20.1640.10">
    <property type="entry name" value="Multidrug efflux transporter AcrB transmembrane domain"/>
    <property type="match status" value="2"/>
</dbReference>
<evidence type="ECO:0000313" key="8">
    <source>
        <dbReference type="EMBL" id="KAA0677158.1"/>
    </source>
</evidence>
<sequence length="1047" mass="113403">MQSFVEFVIRNRITVLVLTALVTLALLTQLRNLSVIIDPDETLPQGHPFVAATNRVEALFGSKYTVVIAVSPRSGDVFQEPVLAKVRGITADLLAAPGVVTSSVASLAARRAKSITGADDGLSVRPLMDKVPRSAADLEALRRRLDANPVFADMIVSGDGATAAIIVEFRKADDGFTGIERTVRGLVAPYADETVDIAVAGQPLFLALLERYSGRMVFLVPLSILIIGLIHFEAFRTLQGLVLPLVTALFALIWALGLMSIARVPLDAFNATTPILILAIAAGHAVQILKRYYEEYAILRRDTALDPVEANRLAVLRSIGRIGPVMMAACLVAAGSFMSLVAFDIKTIRTFGVFSGVGVVSILIIELTFIPALRSLLPPPGLRETERQGAQTPWDRLALRMAGWMAPAGRRRILLFAAVFTAAAAGLGSQVGIDNALRTNFFAGLDTRQEDVRVNARLAGTNTLYVLIEGAADDAIKAPRVLKAMDATQRFLADDPKVGKSVSIADHVRRINRAMNGDDPSFDTIPDSGDLISQYLLLYAMSGEPGDFDSYVDYGYRNAVIAVYVKDEDSAYVEGLIGRLRAFVGDRFGPDVRVSIGGNVTAMIALTEVMVRGQIEKIAVIASIVFLISSILFRSLWIGLLILVPLVMTVLASLGLMQVAGIPLNVATSVTLALAVGIGADYAIYLTYRLREHLAQGESEDEAVRNTFVSAGKAILFVATAVSGGYAVLLGSYGFHIHIWIAVLIGTAMLISSLSAMTVFPALLLTVRPGFVFGGAKASVRPATLGVLMLAAGLSVMAPPARAEAPTAETIARMNFAVGRVLDSGFTATFRLINGSGQERLRETRGQTKLRDNGVDSMRLTRFLAPADVKDTTILMIENSDGEDDIWIYLPALKKVRRLAAANKRDAFVGTDFSFGDIIGHKVQDWTHRVVREEAVDGQPCFVMESVPVTADVQSSSGYSRRIGWIRKDNHVTIKAQFFDEAGQLLKTFGASDVQLVDAERQRWQPMRMESRNEQTGHRTIIEMRDFKASQGIDPAVFSLRSLERLQ</sequence>
<feature type="transmembrane region" description="Helical" evidence="6">
    <location>
        <begin position="666"/>
        <end position="688"/>
    </location>
</feature>
<dbReference type="PANTHER" id="PTHR33406">
    <property type="entry name" value="MEMBRANE PROTEIN MJ1562-RELATED"/>
    <property type="match status" value="1"/>
</dbReference>
<evidence type="ECO:0000313" key="9">
    <source>
        <dbReference type="Proteomes" id="UP000480854"/>
    </source>
</evidence>
<dbReference type="InterPro" id="IPR033399">
    <property type="entry name" value="TP_0789-like"/>
</dbReference>
<dbReference type="Pfam" id="PF03176">
    <property type="entry name" value="MMPL"/>
    <property type="match status" value="2"/>
</dbReference>
<keyword evidence="3 6" id="KW-0812">Transmembrane</keyword>
<reference evidence="8 9" key="1">
    <citation type="submission" date="2018-07" db="EMBL/GenBank/DDBJ databases">
        <title>Genome sequence of Azospirillum sp. ATCC 49961.</title>
        <authorList>
            <person name="Sant'Anna F.H."/>
            <person name="Baldani J.I."/>
            <person name="Zilli J.E."/>
            <person name="Reis V.M."/>
            <person name="Hartmann A."/>
            <person name="Cruz L."/>
            <person name="de Souza E.M."/>
            <person name="de Oliveira Pedrosa F."/>
            <person name="Passaglia L.M.P."/>
        </authorList>
    </citation>
    <scope>NUCLEOTIDE SEQUENCE [LARGE SCALE GENOMIC DNA]</scope>
    <source>
        <strain evidence="8 9">ATCC 49961</strain>
    </source>
</reference>
<keyword evidence="4 6" id="KW-1133">Transmembrane helix</keyword>
<keyword evidence="9" id="KW-1185">Reference proteome</keyword>
<evidence type="ECO:0000256" key="3">
    <source>
        <dbReference type="ARBA" id="ARBA00022692"/>
    </source>
</evidence>
<evidence type="ECO:0000259" key="7">
    <source>
        <dbReference type="PROSITE" id="PS50156"/>
    </source>
</evidence>
<dbReference type="Proteomes" id="UP000480854">
    <property type="component" value="Unassembled WGS sequence"/>
</dbReference>
<dbReference type="RefSeq" id="WP_149471464.1">
    <property type="nucleotide sequence ID" value="NZ_QOKW01000026.1"/>
</dbReference>
<dbReference type="PANTHER" id="PTHR33406:SF13">
    <property type="entry name" value="MEMBRANE PROTEIN YDFJ"/>
    <property type="match status" value="1"/>
</dbReference>
<feature type="transmembrane region" description="Helical" evidence="6">
    <location>
        <begin position="212"/>
        <end position="230"/>
    </location>
</feature>
<comment type="caution">
    <text evidence="8">The sequence shown here is derived from an EMBL/GenBank/DDBJ whole genome shotgun (WGS) entry which is preliminary data.</text>
</comment>
<feature type="transmembrane region" description="Helical" evidence="6">
    <location>
        <begin position="268"/>
        <end position="289"/>
    </location>
</feature>
<dbReference type="CDD" id="cd16329">
    <property type="entry name" value="LolA_like"/>
    <property type="match status" value="1"/>
</dbReference>
<keyword evidence="5 6" id="KW-0472">Membrane</keyword>
<dbReference type="PROSITE" id="PS50156">
    <property type="entry name" value="SSD"/>
    <property type="match status" value="1"/>
</dbReference>
<proteinExistence type="predicted"/>
<feature type="transmembrane region" description="Helical" evidence="6">
    <location>
        <begin position="242"/>
        <end position="262"/>
    </location>
</feature>
<dbReference type="InterPro" id="IPR050545">
    <property type="entry name" value="Mycobact_MmpL"/>
</dbReference>
<dbReference type="OrthoDB" id="7613898at2"/>
<dbReference type="InterPro" id="IPR004869">
    <property type="entry name" value="MMPL_dom"/>
</dbReference>
<organism evidence="8 9">
    <name type="scientific">Roseomonas genomospecies 6</name>
    <dbReference type="NCBI Taxonomy" id="214106"/>
    <lineage>
        <taxon>Bacteria</taxon>
        <taxon>Pseudomonadati</taxon>
        <taxon>Pseudomonadota</taxon>
        <taxon>Alphaproteobacteria</taxon>
        <taxon>Acetobacterales</taxon>
        <taxon>Roseomonadaceae</taxon>
        <taxon>Roseomonas</taxon>
    </lineage>
</organism>
<protein>
    <submittedName>
        <fullName evidence="8">Outer membrane lipoprotein-sorting protein</fullName>
    </submittedName>
</protein>
<feature type="transmembrane region" description="Helical" evidence="6">
    <location>
        <begin position="714"/>
        <end position="733"/>
    </location>
</feature>
<dbReference type="AlphaFoldDB" id="A0A9W7KPS0"/>
<feature type="domain" description="SSD" evidence="7">
    <location>
        <begin position="245"/>
        <end position="376"/>
    </location>
</feature>
<dbReference type="Pfam" id="PF17131">
    <property type="entry name" value="LolA_like"/>
    <property type="match status" value="1"/>
</dbReference>
<feature type="transmembrane region" description="Helical" evidence="6">
    <location>
        <begin position="413"/>
        <end position="433"/>
    </location>
</feature>
<accession>A0A9W7KPS0</accession>
<dbReference type="SUPFAM" id="SSF82866">
    <property type="entry name" value="Multidrug efflux transporter AcrB transmembrane domain"/>
    <property type="match status" value="2"/>
</dbReference>
<feature type="transmembrane region" description="Helical" evidence="6">
    <location>
        <begin position="640"/>
        <end position="660"/>
    </location>
</feature>